<dbReference type="PANTHER" id="PTHR12463">
    <property type="entry name" value="OXYGENASE-RELATED"/>
    <property type="match status" value="1"/>
</dbReference>
<dbReference type="GO" id="GO:0032451">
    <property type="term" value="F:demethylase activity"/>
    <property type="evidence" value="ECO:0007669"/>
    <property type="project" value="TreeGrafter"/>
</dbReference>
<dbReference type="GO" id="GO:0016491">
    <property type="term" value="F:oxidoreductase activity"/>
    <property type="evidence" value="ECO:0007669"/>
    <property type="project" value="TreeGrafter"/>
</dbReference>
<dbReference type="RefSeq" id="XP_005774794.1">
    <property type="nucleotide sequence ID" value="XM_005774737.1"/>
</dbReference>
<accession>A0A0D3JFT0</accession>
<sequence length="226" mass="25142">MQPEACHGVPLANLEAPSAVEGLALHPDFVSEDEERELLRTVDAQPWDCTIRRRTQHYGRRFDYHNKTVGDEATPLPAEIRRLILERVDVQPALLPWRPAAGREGSLQCTVNEYPPGVGIAPHIDTHSAFEDGIASLSLGGGCAFRLRRGSDGADHSVWLPPRCLLVMSGAARYEWQHSISGRKFDRVEHRESPAGWEWVPRERRISVTLRRVLGSGTAGTGQSAW</sequence>
<dbReference type="AlphaFoldDB" id="A0A0D3JFT0"/>
<dbReference type="InterPro" id="IPR005123">
    <property type="entry name" value="Oxoglu/Fe-dep_dioxygenase_dom"/>
</dbReference>
<reference evidence="2" key="2">
    <citation type="submission" date="2024-10" db="UniProtKB">
        <authorList>
            <consortium name="EnsemblProtists"/>
        </authorList>
    </citation>
    <scope>IDENTIFICATION</scope>
</reference>
<evidence type="ECO:0000259" key="1">
    <source>
        <dbReference type="PROSITE" id="PS51471"/>
    </source>
</evidence>
<dbReference type="EnsemblProtists" id="EOD22365">
    <property type="protein sequence ID" value="EOD22365"/>
    <property type="gene ID" value="EMIHUDRAFT_240478"/>
</dbReference>
<dbReference type="GO" id="GO:0070988">
    <property type="term" value="P:demethylation"/>
    <property type="evidence" value="ECO:0007669"/>
    <property type="project" value="InterPro"/>
</dbReference>
<keyword evidence="3" id="KW-1185">Reference proteome</keyword>
<dbReference type="Proteomes" id="UP000013827">
    <property type="component" value="Unassembled WGS sequence"/>
</dbReference>
<feature type="domain" description="Fe2OG dioxygenase" evidence="1">
    <location>
        <begin position="105"/>
        <end position="214"/>
    </location>
</feature>
<reference evidence="3" key="1">
    <citation type="journal article" date="2013" name="Nature">
        <title>Pan genome of the phytoplankton Emiliania underpins its global distribution.</title>
        <authorList>
            <person name="Read B.A."/>
            <person name="Kegel J."/>
            <person name="Klute M.J."/>
            <person name="Kuo A."/>
            <person name="Lefebvre S.C."/>
            <person name="Maumus F."/>
            <person name="Mayer C."/>
            <person name="Miller J."/>
            <person name="Monier A."/>
            <person name="Salamov A."/>
            <person name="Young J."/>
            <person name="Aguilar M."/>
            <person name="Claverie J.M."/>
            <person name="Frickenhaus S."/>
            <person name="Gonzalez K."/>
            <person name="Herman E.K."/>
            <person name="Lin Y.C."/>
            <person name="Napier J."/>
            <person name="Ogata H."/>
            <person name="Sarno A.F."/>
            <person name="Shmutz J."/>
            <person name="Schroeder D."/>
            <person name="de Vargas C."/>
            <person name="Verret F."/>
            <person name="von Dassow P."/>
            <person name="Valentin K."/>
            <person name="Van de Peer Y."/>
            <person name="Wheeler G."/>
            <person name="Dacks J.B."/>
            <person name="Delwiche C.F."/>
            <person name="Dyhrman S.T."/>
            <person name="Glockner G."/>
            <person name="John U."/>
            <person name="Richards T."/>
            <person name="Worden A.Z."/>
            <person name="Zhang X."/>
            <person name="Grigoriev I.V."/>
            <person name="Allen A.E."/>
            <person name="Bidle K."/>
            <person name="Borodovsky M."/>
            <person name="Bowler C."/>
            <person name="Brownlee C."/>
            <person name="Cock J.M."/>
            <person name="Elias M."/>
            <person name="Gladyshev V.N."/>
            <person name="Groth M."/>
            <person name="Guda C."/>
            <person name="Hadaegh A."/>
            <person name="Iglesias-Rodriguez M.D."/>
            <person name="Jenkins J."/>
            <person name="Jones B.M."/>
            <person name="Lawson T."/>
            <person name="Leese F."/>
            <person name="Lindquist E."/>
            <person name="Lobanov A."/>
            <person name="Lomsadze A."/>
            <person name="Malik S.B."/>
            <person name="Marsh M.E."/>
            <person name="Mackinder L."/>
            <person name="Mock T."/>
            <person name="Mueller-Roeber B."/>
            <person name="Pagarete A."/>
            <person name="Parker M."/>
            <person name="Probert I."/>
            <person name="Quesneville H."/>
            <person name="Raines C."/>
            <person name="Rensing S.A."/>
            <person name="Riano-Pachon D.M."/>
            <person name="Richier S."/>
            <person name="Rokitta S."/>
            <person name="Shiraiwa Y."/>
            <person name="Soanes D.M."/>
            <person name="van der Giezen M."/>
            <person name="Wahlund T.M."/>
            <person name="Williams B."/>
            <person name="Wilson W."/>
            <person name="Wolfe G."/>
            <person name="Wurch L.L."/>
        </authorList>
    </citation>
    <scope>NUCLEOTIDE SEQUENCE</scope>
</reference>
<name>A0A0D3JFT0_EMIH1</name>
<dbReference type="eggNOG" id="KOG4176">
    <property type="taxonomic scope" value="Eukaryota"/>
</dbReference>
<organism evidence="2 3">
    <name type="scientific">Emiliania huxleyi (strain CCMP1516)</name>
    <dbReference type="NCBI Taxonomy" id="280463"/>
    <lineage>
        <taxon>Eukaryota</taxon>
        <taxon>Haptista</taxon>
        <taxon>Haptophyta</taxon>
        <taxon>Prymnesiophyceae</taxon>
        <taxon>Isochrysidales</taxon>
        <taxon>Noelaerhabdaceae</taxon>
        <taxon>Emiliania</taxon>
    </lineage>
</organism>
<dbReference type="PROSITE" id="PS51471">
    <property type="entry name" value="FE2OG_OXY"/>
    <property type="match status" value="1"/>
</dbReference>
<dbReference type="InterPro" id="IPR027450">
    <property type="entry name" value="AlkB-like"/>
</dbReference>
<dbReference type="SUPFAM" id="SSF51197">
    <property type="entry name" value="Clavaminate synthase-like"/>
    <property type="match status" value="1"/>
</dbReference>
<dbReference type="InterPro" id="IPR037151">
    <property type="entry name" value="AlkB-like_sf"/>
</dbReference>
<dbReference type="GeneID" id="17267904"/>
<dbReference type="PaxDb" id="2903-EOD22365"/>
<dbReference type="PANTHER" id="PTHR12463:SF1">
    <property type="entry name" value="2-OXOGLUTARATE AND FE-DEPENDENT OXYGENASE FAMILY PROTEIN"/>
    <property type="match status" value="1"/>
</dbReference>
<dbReference type="KEGG" id="ehx:EMIHUDRAFT_240478"/>
<dbReference type="HOGENOM" id="CLU_052246_3_0_1"/>
<dbReference type="Pfam" id="PF13532">
    <property type="entry name" value="2OG-FeII_Oxy_2"/>
    <property type="match status" value="1"/>
</dbReference>
<protein>
    <recommendedName>
        <fullName evidence="1">Fe2OG dioxygenase domain-containing protein</fullName>
    </recommendedName>
</protein>
<dbReference type="Gene3D" id="2.60.120.590">
    <property type="entry name" value="Alpha-ketoglutarate-dependent dioxygenase AlkB-like"/>
    <property type="match status" value="1"/>
</dbReference>
<dbReference type="OMA" id="PYKEFPE"/>
<evidence type="ECO:0000313" key="3">
    <source>
        <dbReference type="Proteomes" id="UP000013827"/>
    </source>
</evidence>
<proteinExistence type="predicted"/>
<evidence type="ECO:0000313" key="2">
    <source>
        <dbReference type="EnsemblProtists" id="EOD22365"/>
    </source>
</evidence>
<dbReference type="InterPro" id="IPR032857">
    <property type="entry name" value="ALKBH4"/>
</dbReference>